<dbReference type="Proteomes" id="UP001189624">
    <property type="component" value="Chromosome 4"/>
</dbReference>
<evidence type="ECO:0000313" key="2">
    <source>
        <dbReference type="Proteomes" id="UP001189624"/>
    </source>
</evidence>
<proteinExistence type="predicted"/>
<evidence type="ECO:0000313" key="1">
    <source>
        <dbReference type="EMBL" id="CAJ1952986.1"/>
    </source>
</evidence>
<accession>A0AA86VYL6</accession>
<dbReference type="AlphaFoldDB" id="A0AA86VYL6"/>
<sequence>MSAEEEEEDEEDICVEEDDIIYPNIKSRKYQKFDPMVKKMSENPKTLTHLASSLTKHNVTIKVKGKARPLCFERSSYGILINGMRKMGETRAAVQLLRKVEGALLKPDVLIDEMQDRGQPALRKNESLDKTIGLFKKIKDGIQPTKSI</sequence>
<dbReference type="Gramene" id="rna-AYBTSS11_LOCUS15587">
    <property type="protein sequence ID" value="CAJ1952986.1"/>
    <property type="gene ID" value="gene-AYBTSS11_LOCUS15587"/>
</dbReference>
<name>A0AA86VYL6_9FABA</name>
<gene>
    <name evidence="1" type="ORF">AYBTSS11_LOCUS15587</name>
</gene>
<organism evidence="1 2">
    <name type="scientific">Sphenostylis stenocarpa</name>
    <dbReference type="NCBI Taxonomy" id="92480"/>
    <lineage>
        <taxon>Eukaryota</taxon>
        <taxon>Viridiplantae</taxon>
        <taxon>Streptophyta</taxon>
        <taxon>Embryophyta</taxon>
        <taxon>Tracheophyta</taxon>
        <taxon>Spermatophyta</taxon>
        <taxon>Magnoliopsida</taxon>
        <taxon>eudicotyledons</taxon>
        <taxon>Gunneridae</taxon>
        <taxon>Pentapetalae</taxon>
        <taxon>rosids</taxon>
        <taxon>fabids</taxon>
        <taxon>Fabales</taxon>
        <taxon>Fabaceae</taxon>
        <taxon>Papilionoideae</taxon>
        <taxon>50 kb inversion clade</taxon>
        <taxon>NPAAA clade</taxon>
        <taxon>indigoferoid/millettioid clade</taxon>
        <taxon>Phaseoleae</taxon>
        <taxon>Sphenostylis</taxon>
    </lineage>
</organism>
<protein>
    <submittedName>
        <fullName evidence="1">Uncharacterized protein</fullName>
    </submittedName>
</protein>
<keyword evidence="2" id="KW-1185">Reference proteome</keyword>
<reference evidence="1" key="1">
    <citation type="submission" date="2023-10" db="EMBL/GenBank/DDBJ databases">
        <authorList>
            <person name="Domelevo Entfellner J.-B."/>
        </authorList>
    </citation>
    <scope>NUCLEOTIDE SEQUENCE</scope>
</reference>
<dbReference type="EMBL" id="OY731401">
    <property type="protein sequence ID" value="CAJ1952986.1"/>
    <property type="molecule type" value="Genomic_DNA"/>
</dbReference>